<keyword evidence="3" id="KW-1185">Reference proteome</keyword>
<accession>A0A0S3REU3</accession>
<evidence type="ECO:0000313" key="3">
    <source>
        <dbReference type="Proteomes" id="UP000291084"/>
    </source>
</evidence>
<gene>
    <name evidence="2" type="primary">Vigan.02G186000</name>
    <name evidence="2" type="ORF">VIGAN_02186000</name>
</gene>
<keyword evidence="1" id="KW-0812">Transmembrane</keyword>
<proteinExistence type="predicted"/>
<name>A0A0S3REU3_PHAAN</name>
<keyword evidence="1" id="KW-1133">Transmembrane helix</keyword>
<sequence length="89" mass="10202">MFLCPTFDALFTYSLTTRSPPPWWRVSLNCRIFVGPSLLRSLVILFDFCCRFSIFSLSCDFGCGRCANMVSICPLLCVVCYLHWFLLLG</sequence>
<dbReference type="EMBL" id="AP015035">
    <property type="protein sequence ID" value="BAT79056.1"/>
    <property type="molecule type" value="Genomic_DNA"/>
</dbReference>
<dbReference type="Proteomes" id="UP000291084">
    <property type="component" value="Chromosome 2"/>
</dbReference>
<feature type="transmembrane region" description="Helical" evidence="1">
    <location>
        <begin position="32"/>
        <end position="54"/>
    </location>
</feature>
<evidence type="ECO:0000313" key="2">
    <source>
        <dbReference type="EMBL" id="BAT79056.1"/>
    </source>
</evidence>
<dbReference type="AlphaFoldDB" id="A0A0S3REU3"/>
<reference evidence="2 3" key="1">
    <citation type="journal article" date="2015" name="Sci. Rep.">
        <title>The power of single molecule real-time sequencing technology in the de novo assembly of a eukaryotic genome.</title>
        <authorList>
            <person name="Sakai H."/>
            <person name="Naito K."/>
            <person name="Ogiso-Tanaka E."/>
            <person name="Takahashi Y."/>
            <person name="Iseki K."/>
            <person name="Muto C."/>
            <person name="Satou K."/>
            <person name="Teruya K."/>
            <person name="Shiroma A."/>
            <person name="Shimoji M."/>
            <person name="Hirano T."/>
            <person name="Itoh T."/>
            <person name="Kaga A."/>
            <person name="Tomooka N."/>
        </authorList>
    </citation>
    <scope>NUCLEOTIDE SEQUENCE [LARGE SCALE GENOMIC DNA]</scope>
    <source>
        <strain evidence="3">cv. Shumari</strain>
    </source>
</reference>
<protein>
    <submittedName>
        <fullName evidence="2">Uncharacterized protein</fullName>
    </submittedName>
</protein>
<feature type="transmembrane region" description="Helical" evidence="1">
    <location>
        <begin position="66"/>
        <end position="86"/>
    </location>
</feature>
<evidence type="ECO:0000256" key="1">
    <source>
        <dbReference type="SAM" id="Phobius"/>
    </source>
</evidence>
<keyword evidence="1" id="KW-0472">Membrane</keyword>
<organism evidence="2 3">
    <name type="scientific">Vigna angularis var. angularis</name>
    <dbReference type="NCBI Taxonomy" id="157739"/>
    <lineage>
        <taxon>Eukaryota</taxon>
        <taxon>Viridiplantae</taxon>
        <taxon>Streptophyta</taxon>
        <taxon>Embryophyta</taxon>
        <taxon>Tracheophyta</taxon>
        <taxon>Spermatophyta</taxon>
        <taxon>Magnoliopsida</taxon>
        <taxon>eudicotyledons</taxon>
        <taxon>Gunneridae</taxon>
        <taxon>Pentapetalae</taxon>
        <taxon>rosids</taxon>
        <taxon>fabids</taxon>
        <taxon>Fabales</taxon>
        <taxon>Fabaceae</taxon>
        <taxon>Papilionoideae</taxon>
        <taxon>50 kb inversion clade</taxon>
        <taxon>NPAAA clade</taxon>
        <taxon>indigoferoid/millettioid clade</taxon>
        <taxon>Phaseoleae</taxon>
        <taxon>Vigna</taxon>
    </lineage>
</organism>